<name>A0A6C0AFR1_9ZZZZ</name>
<proteinExistence type="predicted"/>
<sequence length="139" mass="15971">MGNILSNKKLLCSDLIFRTENEIMEIMQEFVFPLNPIFKHRNIKYIIQFYAGNLKGYVDIQGKLPYKGHFGITGGILGTYQGFDCAHSGDLCLWHFQERCAYGICEGYTFKMPEFVHEECKKMIDAYLNGEICSDSDSD</sequence>
<accession>A0A6C0AFR1</accession>
<reference evidence="1" key="1">
    <citation type="journal article" date="2020" name="Nature">
        <title>Giant virus diversity and host interactions through global metagenomics.</title>
        <authorList>
            <person name="Schulz F."/>
            <person name="Roux S."/>
            <person name="Paez-Espino D."/>
            <person name="Jungbluth S."/>
            <person name="Walsh D.A."/>
            <person name="Denef V.J."/>
            <person name="McMahon K.D."/>
            <person name="Konstantinidis K.T."/>
            <person name="Eloe-Fadrosh E.A."/>
            <person name="Kyrpides N.C."/>
            <person name="Woyke T."/>
        </authorList>
    </citation>
    <scope>NUCLEOTIDE SEQUENCE</scope>
    <source>
        <strain evidence="1">GVMAG-S-1021933-23</strain>
    </source>
</reference>
<dbReference type="EMBL" id="MN740596">
    <property type="protein sequence ID" value="QHS78303.1"/>
    <property type="molecule type" value="Genomic_DNA"/>
</dbReference>
<dbReference type="AlphaFoldDB" id="A0A6C0AFR1"/>
<evidence type="ECO:0000313" key="1">
    <source>
        <dbReference type="EMBL" id="QHS78303.1"/>
    </source>
</evidence>
<organism evidence="1">
    <name type="scientific">viral metagenome</name>
    <dbReference type="NCBI Taxonomy" id="1070528"/>
    <lineage>
        <taxon>unclassified sequences</taxon>
        <taxon>metagenomes</taxon>
        <taxon>organismal metagenomes</taxon>
    </lineage>
</organism>
<protein>
    <submittedName>
        <fullName evidence="1">Uncharacterized protein</fullName>
    </submittedName>
</protein>